<organism evidence="2 3">
    <name type="scientific">Scophthalmus maximus</name>
    <name type="common">Turbot</name>
    <name type="synonym">Psetta maxima</name>
    <dbReference type="NCBI Taxonomy" id="52904"/>
    <lineage>
        <taxon>Eukaryota</taxon>
        <taxon>Metazoa</taxon>
        <taxon>Chordata</taxon>
        <taxon>Craniata</taxon>
        <taxon>Vertebrata</taxon>
        <taxon>Euteleostomi</taxon>
        <taxon>Actinopterygii</taxon>
        <taxon>Neopterygii</taxon>
        <taxon>Teleostei</taxon>
        <taxon>Neoteleostei</taxon>
        <taxon>Acanthomorphata</taxon>
        <taxon>Carangaria</taxon>
        <taxon>Pleuronectiformes</taxon>
        <taxon>Pleuronectoidei</taxon>
        <taxon>Scophthalmidae</taxon>
        <taxon>Scophthalmus</taxon>
    </lineage>
</organism>
<evidence type="ECO:0000313" key="3">
    <source>
        <dbReference type="Proteomes" id="UP000438429"/>
    </source>
</evidence>
<dbReference type="AlphaFoldDB" id="A0A6A4TR72"/>
<evidence type="ECO:0000256" key="1">
    <source>
        <dbReference type="SAM" id="MobiDB-lite"/>
    </source>
</evidence>
<protein>
    <submittedName>
        <fullName evidence="2">Uncharacterized protein</fullName>
    </submittedName>
</protein>
<comment type="caution">
    <text evidence="2">The sequence shown here is derived from an EMBL/GenBank/DDBJ whole genome shotgun (WGS) entry which is preliminary data.</text>
</comment>
<feature type="region of interest" description="Disordered" evidence="1">
    <location>
        <begin position="72"/>
        <end position="144"/>
    </location>
</feature>
<dbReference type="EMBL" id="VEVO01000002">
    <property type="protein sequence ID" value="KAF0046100.1"/>
    <property type="molecule type" value="Genomic_DNA"/>
</dbReference>
<reference evidence="2 3" key="1">
    <citation type="submission" date="2019-06" db="EMBL/GenBank/DDBJ databases">
        <title>Draft genomes of female and male turbot (Scophthalmus maximus).</title>
        <authorList>
            <person name="Xu H."/>
            <person name="Xu X.-W."/>
            <person name="Shao C."/>
            <person name="Chen S."/>
        </authorList>
    </citation>
    <scope>NUCLEOTIDE SEQUENCE [LARGE SCALE GENOMIC DNA]</scope>
    <source>
        <strain evidence="2">Ysfricsl-2016a</strain>
        <tissue evidence="2">Blood</tissue>
    </source>
</reference>
<evidence type="ECO:0000313" key="2">
    <source>
        <dbReference type="EMBL" id="KAF0046100.1"/>
    </source>
</evidence>
<dbReference type="Proteomes" id="UP000438429">
    <property type="component" value="Unassembled WGS sequence"/>
</dbReference>
<accession>A0A6A4TR72</accession>
<gene>
    <name evidence="2" type="ORF">F2P81_002629</name>
</gene>
<feature type="compositionally biased region" description="Basic and acidic residues" evidence="1">
    <location>
        <begin position="118"/>
        <end position="127"/>
    </location>
</feature>
<feature type="compositionally biased region" description="Polar residues" evidence="1">
    <location>
        <begin position="87"/>
        <end position="102"/>
    </location>
</feature>
<name>A0A6A4TR72_SCOMX</name>
<feature type="compositionally biased region" description="Basic residues" evidence="1">
    <location>
        <begin position="173"/>
        <end position="182"/>
    </location>
</feature>
<feature type="region of interest" description="Disordered" evidence="1">
    <location>
        <begin position="173"/>
        <end position="237"/>
    </location>
</feature>
<proteinExistence type="predicted"/>
<sequence>MNGWVVMFVDSVEKANTVVESGIVIKDAFVSVTSLVTPATRVTVSNIPPFIEDEVLRRELWKYVIAYPGNKQTAAESGVDKDPPGQTEKQMPSGTGESQVQSEDAETKHRTEQVAGDKSVDRPHSHTEGQTLNDSGKSAEDGPTVVPAVTAVDTVRNTEVVLGENGNVLKVSARKRKQKNKKSGSQVNTVAVGEEVVEEDKKVDGGEVEGVGNEKEEDTGMGEGEAKDCTGISQPIS</sequence>